<dbReference type="AlphaFoldDB" id="A0A327L2R5"/>
<proteinExistence type="predicted"/>
<accession>A0A327L2R5</accession>
<reference evidence="1 2" key="1">
    <citation type="submission" date="2017-07" db="EMBL/GenBank/DDBJ databases">
        <title>Draft Genome Sequences of Select Purple Nonsulfur Bacteria.</title>
        <authorList>
            <person name="Lasarre B."/>
            <person name="Mckinlay J.B."/>
        </authorList>
    </citation>
    <scope>NUCLEOTIDE SEQUENCE [LARGE SCALE GENOMIC DNA]</scope>
    <source>
        <strain evidence="1 2">DSM 5909</strain>
    </source>
</reference>
<dbReference type="EMBL" id="NPEX01000017">
    <property type="protein sequence ID" value="RAI45390.1"/>
    <property type="molecule type" value="Genomic_DNA"/>
</dbReference>
<name>A0A327L2R5_9BRAD</name>
<protein>
    <recommendedName>
        <fullName evidence="3">Flagellar basal-body protein FlbY</fullName>
    </recommendedName>
</protein>
<evidence type="ECO:0008006" key="3">
    <source>
        <dbReference type="Google" id="ProtNLM"/>
    </source>
</evidence>
<evidence type="ECO:0000313" key="2">
    <source>
        <dbReference type="Proteomes" id="UP000249130"/>
    </source>
</evidence>
<comment type="caution">
    <text evidence="1">The sequence shown here is derived from an EMBL/GenBank/DDBJ whole genome shotgun (WGS) entry which is preliminary data.</text>
</comment>
<dbReference type="OrthoDB" id="7677847at2"/>
<sequence length="164" mass="17806">MTQASTTAESRDTAPRTITSADEARDVIRMLDQTIAALAEVIEEEDRLVRAGRLSEVARLAQTKTGYARRYLSDSLRLRDSLPKLRSELGGELDSVKARHAAFQGRLQRNLTALATAHAVSEGIVRGVAGEMTRTATPQTYGASGRTPAVDLRTARPLSVCRTL</sequence>
<gene>
    <name evidence="1" type="ORF">CH341_04340</name>
</gene>
<dbReference type="RefSeq" id="WP_111417807.1">
    <property type="nucleotide sequence ID" value="NZ_NPEX01000017.1"/>
</dbReference>
<dbReference type="Proteomes" id="UP000249130">
    <property type="component" value="Unassembled WGS sequence"/>
</dbReference>
<keyword evidence="2" id="KW-1185">Reference proteome</keyword>
<organism evidence="1 2">
    <name type="scientific">Rhodoplanes roseus</name>
    <dbReference type="NCBI Taxonomy" id="29409"/>
    <lineage>
        <taxon>Bacteria</taxon>
        <taxon>Pseudomonadati</taxon>
        <taxon>Pseudomonadota</taxon>
        <taxon>Alphaproteobacteria</taxon>
        <taxon>Hyphomicrobiales</taxon>
        <taxon>Nitrobacteraceae</taxon>
        <taxon>Rhodoplanes</taxon>
    </lineage>
</organism>
<evidence type="ECO:0000313" key="1">
    <source>
        <dbReference type="EMBL" id="RAI45390.1"/>
    </source>
</evidence>